<dbReference type="PANTHER" id="PTHR48079">
    <property type="entry name" value="PROTEIN YEEZ"/>
    <property type="match status" value="1"/>
</dbReference>
<evidence type="ECO:0000313" key="1">
    <source>
        <dbReference type="EMBL" id="MFD2698293.1"/>
    </source>
</evidence>
<name>A0ABW5SGJ5_9FLAO</name>
<dbReference type="PANTHER" id="PTHR48079:SF6">
    <property type="entry name" value="NAD(P)-BINDING DOMAIN-CONTAINING PROTEIN-RELATED"/>
    <property type="match status" value="1"/>
</dbReference>
<dbReference type="EMBL" id="JBHULZ010000041">
    <property type="protein sequence ID" value="MFD2698293.1"/>
    <property type="molecule type" value="Genomic_DNA"/>
</dbReference>
<dbReference type="InterPro" id="IPR051783">
    <property type="entry name" value="NAD(P)-dependent_oxidoreduct"/>
</dbReference>
<keyword evidence="2" id="KW-1185">Reference proteome</keyword>
<organism evidence="1 2">
    <name type="scientific">Mesonia sediminis</name>
    <dbReference type="NCBI Taxonomy" id="1703946"/>
    <lineage>
        <taxon>Bacteria</taxon>
        <taxon>Pseudomonadati</taxon>
        <taxon>Bacteroidota</taxon>
        <taxon>Flavobacteriia</taxon>
        <taxon>Flavobacteriales</taxon>
        <taxon>Flavobacteriaceae</taxon>
        <taxon>Mesonia</taxon>
    </lineage>
</organism>
<protein>
    <submittedName>
        <fullName evidence="1">SDR family NAD(P)-dependent oxidoreductase</fullName>
    </submittedName>
</protein>
<dbReference type="Gene3D" id="3.40.50.720">
    <property type="entry name" value="NAD(P)-binding Rossmann-like Domain"/>
    <property type="match status" value="1"/>
</dbReference>
<comment type="caution">
    <text evidence="1">The sequence shown here is derived from an EMBL/GenBank/DDBJ whole genome shotgun (WGS) entry which is preliminary data.</text>
</comment>
<reference evidence="2" key="1">
    <citation type="journal article" date="2019" name="Int. J. Syst. Evol. Microbiol.">
        <title>The Global Catalogue of Microorganisms (GCM) 10K type strain sequencing project: providing services to taxonomists for standard genome sequencing and annotation.</title>
        <authorList>
            <consortium name="The Broad Institute Genomics Platform"/>
            <consortium name="The Broad Institute Genome Sequencing Center for Infectious Disease"/>
            <person name="Wu L."/>
            <person name="Ma J."/>
        </authorList>
    </citation>
    <scope>NUCLEOTIDE SEQUENCE [LARGE SCALE GENOMIC DNA]</scope>
    <source>
        <strain evidence="2">KCTC 42255</strain>
    </source>
</reference>
<dbReference type="Proteomes" id="UP001597357">
    <property type="component" value="Unassembled WGS sequence"/>
</dbReference>
<proteinExistence type="predicted"/>
<gene>
    <name evidence="1" type="ORF">ACFSQ0_09840</name>
</gene>
<dbReference type="SUPFAM" id="SSF51735">
    <property type="entry name" value="NAD(P)-binding Rossmann-fold domains"/>
    <property type="match status" value="1"/>
</dbReference>
<dbReference type="InterPro" id="IPR036291">
    <property type="entry name" value="NAD(P)-bd_dom_sf"/>
</dbReference>
<sequence>MKEKPVIGILGCGWLGLPLAKELLRLGYRVKGTTTRKSKINKLRDIGISAHVVKLTEDSIIGEVDEFLQDINCLIIDVPPGLRKNPNNSFVSKLRLLIPMLKQAHLKRIFFVSSISVFLDTSPPSSYTETSIPNATSRNGLELIRAEELLLGQTAFDTKIIRFGGLIGPDRHPIHFLAGRKDLLNGQAPVNLIQQQDCIRLLIACLEKQVEAQIFHGVFPSHPSKEQYYNAKAKELRLTSPRFSSSAVSAGKYVSSEETRRILEIDFLQQP</sequence>
<accession>A0ABW5SGJ5</accession>
<dbReference type="RefSeq" id="WP_379047621.1">
    <property type="nucleotide sequence ID" value="NZ_JBHULZ010000041.1"/>
</dbReference>
<evidence type="ECO:0000313" key="2">
    <source>
        <dbReference type="Proteomes" id="UP001597357"/>
    </source>
</evidence>